<dbReference type="InterPro" id="IPR000857">
    <property type="entry name" value="MyTH4_dom"/>
</dbReference>
<gene>
    <name evidence="2" type="ORF">M9458_005814</name>
</gene>
<proteinExistence type="predicted"/>
<sequence length="78" mass="8799">ILRFMGDPHLNGAQENLFGNYIIQKGLTNPGLRDEILCQIANQVWRNTNPDNSERGWLLLLACLSAFAPSAKIEKYLL</sequence>
<comment type="caution">
    <text evidence="2">The sequence shown here is derived from an EMBL/GenBank/DDBJ whole genome shotgun (WGS) entry which is preliminary data.</text>
</comment>
<dbReference type="PANTHER" id="PTHR22692:SF21">
    <property type="entry name" value="MYOSIN XVA"/>
    <property type="match status" value="1"/>
</dbReference>
<feature type="non-terminal residue" evidence="2">
    <location>
        <position position="78"/>
    </location>
</feature>
<organism evidence="2 3">
    <name type="scientific">Cirrhinus mrigala</name>
    <name type="common">Mrigala</name>
    <dbReference type="NCBI Taxonomy" id="683832"/>
    <lineage>
        <taxon>Eukaryota</taxon>
        <taxon>Metazoa</taxon>
        <taxon>Chordata</taxon>
        <taxon>Craniata</taxon>
        <taxon>Vertebrata</taxon>
        <taxon>Euteleostomi</taxon>
        <taxon>Actinopterygii</taxon>
        <taxon>Neopterygii</taxon>
        <taxon>Teleostei</taxon>
        <taxon>Ostariophysi</taxon>
        <taxon>Cypriniformes</taxon>
        <taxon>Cyprinidae</taxon>
        <taxon>Labeoninae</taxon>
        <taxon>Labeonini</taxon>
        <taxon>Cirrhinus</taxon>
    </lineage>
</organism>
<dbReference type="Pfam" id="PF00784">
    <property type="entry name" value="MyTH4"/>
    <property type="match status" value="1"/>
</dbReference>
<dbReference type="Proteomes" id="UP001529510">
    <property type="component" value="Unassembled WGS sequence"/>
</dbReference>
<name>A0ABD0RFP3_CIRMR</name>
<dbReference type="PROSITE" id="PS51016">
    <property type="entry name" value="MYTH4"/>
    <property type="match status" value="1"/>
</dbReference>
<dbReference type="InterPro" id="IPR038185">
    <property type="entry name" value="MyTH4_dom_sf"/>
</dbReference>
<evidence type="ECO:0000313" key="3">
    <source>
        <dbReference type="Proteomes" id="UP001529510"/>
    </source>
</evidence>
<feature type="non-terminal residue" evidence="2">
    <location>
        <position position="1"/>
    </location>
</feature>
<evidence type="ECO:0000313" key="2">
    <source>
        <dbReference type="EMBL" id="KAL0197274.1"/>
    </source>
</evidence>
<keyword evidence="3" id="KW-1185">Reference proteome</keyword>
<evidence type="ECO:0000259" key="1">
    <source>
        <dbReference type="PROSITE" id="PS51016"/>
    </source>
</evidence>
<dbReference type="AlphaFoldDB" id="A0ABD0RFP3"/>
<dbReference type="PANTHER" id="PTHR22692">
    <property type="entry name" value="MYOSIN VII, XV"/>
    <property type="match status" value="1"/>
</dbReference>
<reference evidence="2 3" key="1">
    <citation type="submission" date="2024-05" db="EMBL/GenBank/DDBJ databases">
        <title>Genome sequencing and assembly of Indian major carp, Cirrhinus mrigala (Hamilton, 1822).</title>
        <authorList>
            <person name="Mohindra V."/>
            <person name="Chowdhury L.M."/>
            <person name="Lal K."/>
            <person name="Jena J.K."/>
        </authorList>
    </citation>
    <scope>NUCLEOTIDE SEQUENCE [LARGE SCALE GENOMIC DNA]</scope>
    <source>
        <strain evidence="2">CM1030</strain>
        <tissue evidence="2">Blood</tissue>
    </source>
</reference>
<dbReference type="Gene3D" id="1.25.40.530">
    <property type="entry name" value="MyTH4 domain"/>
    <property type="match status" value="1"/>
</dbReference>
<dbReference type="SMART" id="SM00139">
    <property type="entry name" value="MyTH4"/>
    <property type="match status" value="1"/>
</dbReference>
<dbReference type="EMBL" id="JAMKFB020000003">
    <property type="protein sequence ID" value="KAL0197274.1"/>
    <property type="molecule type" value="Genomic_DNA"/>
</dbReference>
<feature type="domain" description="MyTH4" evidence="1">
    <location>
        <begin position="1"/>
        <end position="78"/>
    </location>
</feature>
<accession>A0ABD0RFP3</accession>
<dbReference type="InterPro" id="IPR051567">
    <property type="entry name" value="Unconventional_Myosin_ATPase"/>
</dbReference>
<protein>
    <recommendedName>
        <fullName evidence="1">MyTH4 domain-containing protein</fullName>
    </recommendedName>
</protein>